<accession>A0AAW6TR41</accession>
<dbReference type="InterPro" id="IPR048963">
    <property type="entry name" value="ArgZ/ArgE-like_C_2nd"/>
</dbReference>
<dbReference type="AlphaFoldDB" id="A0AAW6TR41"/>
<organism evidence="2 3">
    <name type="scientific">Anaerobaca lacustris</name>
    <dbReference type="NCBI Taxonomy" id="3044600"/>
    <lineage>
        <taxon>Bacteria</taxon>
        <taxon>Pseudomonadati</taxon>
        <taxon>Planctomycetota</taxon>
        <taxon>Phycisphaerae</taxon>
        <taxon>Sedimentisphaerales</taxon>
        <taxon>Anaerobacaceae</taxon>
        <taxon>Anaerobaca</taxon>
    </lineage>
</organism>
<reference evidence="2" key="1">
    <citation type="submission" date="2023-05" db="EMBL/GenBank/DDBJ databases">
        <title>Anaerotaeda fermentans gen. nov., sp. nov., a novel anaerobic planctomycete of the new family within the order Sedimentisphaerales isolated from Taman Peninsula, Russia.</title>
        <authorList>
            <person name="Khomyakova M.A."/>
            <person name="Merkel A.Y."/>
            <person name="Slobodkin A.I."/>
        </authorList>
    </citation>
    <scope>NUCLEOTIDE SEQUENCE</scope>
    <source>
        <strain evidence="2">M17dextr</strain>
    </source>
</reference>
<dbReference type="Gene3D" id="3.40.50.10690">
    <property type="entry name" value="putative lor/sdh protein like domains"/>
    <property type="match status" value="1"/>
</dbReference>
<name>A0AAW6TR41_9BACT</name>
<sequence length="322" mass="35092">MAGRYPLFDRSALLVRPIGQRQHDLSAHKILPLAPVDAAHLELSEVAEQIVRARRRGAAVILMMGAHVLRCGVQRYLIDLMERGLITALAGNGACAIHDYELALIGATTESVARYIQDGQFGLWRETGRLNDVIAAAASENMGLGEAVGREIEESDPPYRDISVLAAAYRLNIPFTIHVGIGYDIIHEHPNCDGAALGAASYTDFLIFTKVVEQLGQGVVMNFGSAVMAPEIFLKALAMVRNVACRRGENGAGFTMLVCDLHNLPAGYRREALKGNPDYYFRPWKTMLVRTVADGGASYYVQGDHATTVPELWTAVRSCPAL</sequence>
<feature type="domain" description="Arginine dihydrolase ArgZ/ArgE-like C-terminal second subdomain" evidence="1">
    <location>
        <begin position="45"/>
        <end position="108"/>
    </location>
</feature>
<comment type="caution">
    <text evidence="2">The sequence shown here is derived from an EMBL/GenBank/DDBJ whole genome shotgun (WGS) entry which is preliminary data.</text>
</comment>
<evidence type="ECO:0000313" key="2">
    <source>
        <dbReference type="EMBL" id="MDI6448133.1"/>
    </source>
</evidence>
<protein>
    <recommendedName>
        <fullName evidence="1">Arginine dihydrolase ArgZ/ArgE-like C-terminal second subdomain domain-containing protein</fullName>
    </recommendedName>
</protein>
<evidence type="ECO:0000259" key="1">
    <source>
        <dbReference type="Pfam" id="PF21570"/>
    </source>
</evidence>
<dbReference type="Proteomes" id="UP001431776">
    <property type="component" value="Unassembled WGS sequence"/>
</dbReference>
<dbReference type="EMBL" id="JASCXX010000003">
    <property type="protein sequence ID" value="MDI6448133.1"/>
    <property type="molecule type" value="Genomic_DNA"/>
</dbReference>
<dbReference type="Pfam" id="PF21570">
    <property type="entry name" value="ArgZ-like_C_2nd"/>
    <property type="match status" value="1"/>
</dbReference>
<evidence type="ECO:0000313" key="3">
    <source>
        <dbReference type="Proteomes" id="UP001431776"/>
    </source>
</evidence>
<gene>
    <name evidence="2" type="ORF">QJ522_03665</name>
</gene>
<proteinExistence type="predicted"/>
<dbReference type="RefSeq" id="WP_349243543.1">
    <property type="nucleotide sequence ID" value="NZ_JASCXX010000003.1"/>
</dbReference>
<keyword evidence="3" id="KW-1185">Reference proteome</keyword>